<dbReference type="PANTHER" id="PTHR33217">
    <property type="entry name" value="TRANSPOSASE FOR INSERTION SEQUENCE ELEMENT IS1081"/>
    <property type="match status" value="1"/>
</dbReference>
<keyword evidence="5 6" id="KW-0233">DNA recombination</keyword>
<evidence type="ECO:0000313" key="7">
    <source>
        <dbReference type="EMBL" id="ASS38379.1"/>
    </source>
</evidence>
<dbReference type="EMBL" id="CP016199">
    <property type="protein sequence ID" value="ASS38379.1"/>
    <property type="molecule type" value="Genomic_DNA"/>
</dbReference>
<accession>A0A223ATY4</accession>
<dbReference type="GO" id="GO:0006313">
    <property type="term" value="P:DNA transposition"/>
    <property type="evidence" value="ECO:0007669"/>
    <property type="project" value="UniProtKB-UniRule"/>
</dbReference>
<evidence type="ECO:0000256" key="2">
    <source>
        <dbReference type="ARBA" id="ARBA00010961"/>
    </source>
</evidence>
<dbReference type="GO" id="GO:0003677">
    <property type="term" value="F:DNA binding"/>
    <property type="evidence" value="ECO:0007669"/>
    <property type="project" value="UniProtKB-UniRule"/>
</dbReference>
<evidence type="ECO:0000256" key="3">
    <source>
        <dbReference type="ARBA" id="ARBA00022578"/>
    </source>
</evidence>
<evidence type="ECO:0000313" key="8">
    <source>
        <dbReference type="Proteomes" id="UP000214689"/>
    </source>
</evidence>
<comment type="similarity">
    <text evidence="2 6">Belongs to the transposase mutator family.</text>
</comment>
<gene>
    <name evidence="7" type="ORF">AXF17_08215</name>
</gene>
<evidence type="ECO:0000256" key="5">
    <source>
        <dbReference type="ARBA" id="ARBA00023172"/>
    </source>
</evidence>
<evidence type="ECO:0000256" key="1">
    <source>
        <dbReference type="ARBA" id="ARBA00002190"/>
    </source>
</evidence>
<sequence>MKRVICPVCNSCCSKYGKTNAGTQRWFCGNCKMAFSPKIDNLTKQLNIFLKWLFSKDIQKDMPGGGRTFRRKTSKFWDIWTLPPVVEEQHSVVFVDGIYLCRNACVLICCDRRHVLGWYLCRYEHANAWTSLMSRITEPALVVSDGGKGFNKALKKVWPHAKHQRCLFHVFSQVRRLYYNKT</sequence>
<dbReference type="InterPro" id="IPR001207">
    <property type="entry name" value="Transposase_mutator"/>
</dbReference>
<name>A0A223ATY4_9FIRM</name>
<proteinExistence type="inferred from homology"/>
<keyword evidence="8" id="KW-1185">Reference proteome</keyword>
<keyword evidence="3 6" id="KW-0815">Transposition</keyword>
<evidence type="ECO:0000256" key="4">
    <source>
        <dbReference type="ARBA" id="ARBA00023125"/>
    </source>
</evidence>
<dbReference type="Pfam" id="PF00872">
    <property type="entry name" value="Transposase_mut"/>
    <property type="match status" value="1"/>
</dbReference>
<comment type="function">
    <text evidence="1 6">Required for the transposition of the insertion element.</text>
</comment>
<dbReference type="AlphaFoldDB" id="A0A223ATY4"/>
<keyword evidence="6" id="KW-0814">Transposable element</keyword>
<reference evidence="8" key="1">
    <citation type="submission" date="2016-05" db="EMBL/GenBank/DDBJ databases">
        <authorList>
            <person name="Holder M.E."/>
            <person name="Ajami N.J."/>
            <person name="Petrosino J.F."/>
        </authorList>
    </citation>
    <scope>NUCLEOTIDE SEQUENCE [LARGE SCALE GENOMIC DNA]</scope>
    <source>
        <strain evidence="8">ATCC 700696</strain>
    </source>
</reference>
<dbReference type="OrthoDB" id="2084657at2"/>
<keyword evidence="4 6" id="KW-0238">DNA-binding</keyword>
<organism evidence="7 8">
    <name type="scientific">Mogibacterium pumilum</name>
    <dbReference type="NCBI Taxonomy" id="86332"/>
    <lineage>
        <taxon>Bacteria</taxon>
        <taxon>Bacillati</taxon>
        <taxon>Bacillota</taxon>
        <taxon>Clostridia</taxon>
        <taxon>Peptostreptococcales</taxon>
        <taxon>Anaerovoracaceae</taxon>
        <taxon>Mogibacterium</taxon>
    </lineage>
</organism>
<dbReference type="PROSITE" id="PS01007">
    <property type="entry name" value="TRANSPOSASE_MUTATOR"/>
    <property type="match status" value="1"/>
</dbReference>
<dbReference type="Proteomes" id="UP000214689">
    <property type="component" value="Chromosome"/>
</dbReference>
<protein>
    <recommendedName>
        <fullName evidence="6">Mutator family transposase</fullName>
    </recommendedName>
</protein>
<evidence type="ECO:0000256" key="6">
    <source>
        <dbReference type="RuleBase" id="RU365089"/>
    </source>
</evidence>
<dbReference type="GO" id="GO:0004803">
    <property type="term" value="F:transposase activity"/>
    <property type="evidence" value="ECO:0007669"/>
    <property type="project" value="UniProtKB-UniRule"/>
</dbReference>
<dbReference type="PANTHER" id="PTHR33217:SF7">
    <property type="entry name" value="TRANSPOSASE FOR INSERTION SEQUENCE ELEMENT IS1081"/>
    <property type="match status" value="1"/>
</dbReference>